<reference evidence="2 3" key="1">
    <citation type="submission" date="2019-12" db="EMBL/GenBank/DDBJ databases">
        <title>Sequence classification of anaerobic respiratory reductive dehalogenases: First we see many, then we see few.</title>
        <authorList>
            <person name="Molenda O."/>
            <person name="Puentes Jacome L.A."/>
            <person name="Cao X."/>
            <person name="Nesbo C.L."/>
            <person name="Tang S."/>
            <person name="Morson N."/>
            <person name="Patron J."/>
            <person name="Lomheim L."/>
            <person name="Wishart D.S."/>
            <person name="Edwards E.A."/>
        </authorList>
    </citation>
    <scope>NUCLEOTIDE SEQUENCE [LARGE SCALE GENOMIC DNA]</scope>
    <source>
        <strain evidence="2 3">12DCA</strain>
    </source>
</reference>
<dbReference type="AlphaFoldDB" id="A0A857DFD4"/>
<feature type="transmembrane region" description="Helical" evidence="1">
    <location>
        <begin position="76"/>
        <end position="102"/>
    </location>
</feature>
<evidence type="ECO:0000313" key="2">
    <source>
        <dbReference type="EMBL" id="QGZ99410.1"/>
    </source>
</evidence>
<keyword evidence="1" id="KW-0472">Membrane</keyword>
<evidence type="ECO:0000256" key="1">
    <source>
        <dbReference type="SAM" id="Phobius"/>
    </source>
</evidence>
<name>A0A857DFD4_9FIRM</name>
<sequence length="106" mass="12229">MWERIRRELLVEYYWWKRQKLNKRRLDSPIGLLGILLITVGIILMVIIGQGIGALFRNMIPFVSGTQVAGTYWSSVFLALKISLLLIVMMIGFAGIIIYKLFGRKK</sequence>
<keyword evidence="1" id="KW-1133">Transmembrane helix</keyword>
<proteinExistence type="predicted"/>
<organism evidence="2 3">
    <name type="scientific">Dehalobacter restrictus</name>
    <dbReference type="NCBI Taxonomy" id="55583"/>
    <lineage>
        <taxon>Bacteria</taxon>
        <taxon>Bacillati</taxon>
        <taxon>Bacillota</taxon>
        <taxon>Clostridia</taxon>
        <taxon>Eubacteriales</taxon>
        <taxon>Desulfitobacteriaceae</taxon>
        <taxon>Dehalobacter</taxon>
    </lineage>
</organism>
<gene>
    <name evidence="2" type="ORF">GQ588_01355</name>
</gene>
<protein>
    <submittedName>
        <fullName evidence="2">Uncharacterized protein</fullName>
    </submittedName>
</protein>
<dbReference type="EMBL" id="CP046996">
    <property type="protein sequence ID" value="QGZ99410.1"/>
    <property type="molecule type" value="Genomic_DNA"/>
</dbReference>
<dbReference type="RefSeq" id="WP_019226699.1">
    <property type="nucleotide sequence ID" value="NZ_CP046996.1"/>
</dbReference>
<feature type="transmembrane region" description="Helical" evidence="1">
    <location>
        <begin position="30"/>
        <end position="56"/>
    </location>
</feature>
<evidence type="ECO:0000313" key="3">
    <source>
        <dbReference type="Proteomes" id="UP000430508"/>
    </source>
</evidence>
<dbReference type="Proteomes" id="UP000430508">
    <property type="component" value="Chromosome"/>
</dbReference>
<accession>A0A857DFD4</accession>
<keyword evidence="1" id="KW-0812">Transmembrane</keyword>